<organism evidence="1 2">
    <name type="scientific">Hyalomma asiaticum</name>
    <name type="common">Tick</name>
    <dbReference type="NCBI Taxonomy" id="266040"/>
    <lineage>
        <taxon>Eukaryota</taxon>
        <taxon>Metazoa</taxon>
        <taxon>Ecdysozoa</taxon>
        <taxon>Arthropoda</taxon>
        <taxon>Chelicerata</taxon>
        <taxon>Arachnida</taxon>
        <taxon>Acari</taxon>
        <taxon>Parasitiformes</taxon>
        <taxon>Ixodida</taxon>
        <taxon>Ixodoidea</taxon>
        <taxon>Ixodidae</taxon>
        <taxon>Hyalomminae</taxon>
        <taxon>Hyalomma</taxon>
    </lineage>
</organism>
<gene>
    <name evidence="1" type="ORF">HPB50_015676</name>
</gene>
<evidence type="ECO:0000313" key="2">
    <source>
        <dbReference type="Proteomes" id="UP000821845"/>
    </source>
</evidence>
<sequence length="500" mass="56265">MSIISVKTTTHRVTTRVRTHHRVSTTSLDDKPALHMAENIMKDVKKYADMDIDELLSKLSPEELEQLGNMVDPDDSLIPPSERCRTQTKKKPTGPLNRRHLLQFLEKFAREQEDWPEAKPFQAGTKRGKVFVPRVQPKPKQDDDVEVELDIGEDYEKALNTANESELVDLAAILGLHSMLSQDQYHNSVTNRRQRPGTGFDSLVKASMPKPMPMEPDNDTNTHQTAEKVAANDPSLKTLNWNNIKNIRRDDFKKLFEGLKKNTNLESLSLANTDLTDSLVKLLLRLGLVCLVLCALTLLRVPWRAEMAPTPPVAAPSGVKKRGQRGSYKTLTMAKKAEIIRQVEGGRPQSEVAREFSISKQTVSDYLKQKAKILEAAEKAFAGTQKNFRDGSNPQLEEALNMWLSATVARKIPVSGDLLRQKAETLALRMGITGCMFSDGWLRNFKKRYDLAFKRMCGESGSVDQTLVTNYRADKLAAAAHCFRSTDRQHLSILRSSFLP</sequence>
<comment type="caution">
    <text evidence="1">The sequence shown here is derived from an EMBL/GenBank/DDBJ whole genome shotgun (WGS) entry which is preliminary data.</text>
</comment>
<protein>
    <submittedName>
        <fullName evidence="1">Uncharacterized protein</fullName>
    </submittedName>
</protein>
<evidence type="ECO:0000313" key="1">
    <source>
        <dbReference type="EMBL" id="KAH6930636.1"/>
    </source>
</evidence>
<accession>A0ACB7S9L2</accession>
<reference evidence="1" key="1">
    <citation type="submission" date="2020-05" db="EMBL/GenBank/DDBJ databases">
        <title>Large-scale comparative analyses of tick genomes elucidate their genetic diversity and vector capacities.</title>
        <authorList>
            <person name="Jia N."/>
            <person name="Wang J."/>
            <person name="Shi W."/>
            <person name="Du L."/>
            <person name="Sun Y."/>
            <person name="Zhan W."/>
            <person name="Jiang J."/>
            <person name="Wang Q."/>
            <person name="Zhang B."/>
            <person name="Ji P."/>
            <person name="Sakyi L.B."/>
            <person name="Cui X."/>
            <person name="Yuan T."/>
            <person name="Jiang B."/>
            <person name="Yang W."/>
            <person name="Lam T.T.-Y."/>
            <person name="Chang Q."/>
            <person name="Ding S."/>
            <person name="Wang X."/>
            <person name="Zhu J."/>
            <person name="Ruan X."/>
            <person name="Zhao L."/>
            <person name="Wei J."/>
            <person name="Que T."/>
            <person name="Du C."/>
            <person name="Cheng J."/>
            <person name="Dai P."/>
            <person name="Han X."/>
            <person name="Huang E."/>
            <person name="Gao Y."/>
            <person name="Liu J."/>
            <person name="Shao H."/>
            <person name="Ye R."/>
            <person name="Li L."/>
            <person name="Wei W."/>
            <person name="Wang X."/>
            <person name="Wang C."/>
            <person name="Yang T."/>
            <person name="Huo Q."/>
            <person name="Li W."/>
            <person name="Guo W."/>
            <person name="Chen H."/>
            <person name="Zhou L."/>
            <person name="Ni X."/>
            <person name="Tian J."/>
            <person name="Zhou Y."/>
            <person name="Sheng Y."/>
            <person name="Liu T."/>
            <person name="Pan Y."/>
            <person name="Xia L."/>
            <person name="Li J."/>
            <person name="Zhao F."/>
            <person name="Cao W."/>
        </authorList>
    </citation>
    <scope>NUCLEOTIDE SEQUENCE</scope>
    <source>
        <strain evidence="1">Hyas-2018</strain>
    </source>
</reference>
<keyword evidence="2" id="KW-1185">Reference proteome</keyword>
<dbReference type="EMBL" id="CM023485">
    <property type="protein sequence ID" value="KAH6930636.1"/>
    <property type="molecule type" value="Genomic_DNA"/>
</dbReference>
<dbReference type="Proteomes" id="UP000821845">
    <property type="component" value="Chromosome 5"/>
</dbReference>
<proteinExistence type="predicted"/>
<name>A0ACB7S9L2_HYAAI</name>